<gene>
    <name evidence="2" type="ORF">GC098_18930</name>
</gene>
<feature type="signal peptide" evidence="1">
    <location>
        <begin position="1"/>
        <end position="24"/>
    </location>
</feature>
<sequence length="409" mass="45901">MSKWLTSLLAAAIVILSGPQLSQAEQGLAAPSAMPYVTLLDEFTLYASKETRSDEAIGSLSAFQSVHLAPIKSNMLLGITGMDKVPVMTWLGEAWINLKEGAYKYGQMELQEQTLTLLEQETDLYDSASPMKMTAYKLSPQTVQAVASISVCDPYTPCYSNDKWYLIKTSWLGDKWIRPYHYAEKYKGSPVEGMISIEQETEVYMLPFEKPLSDEPKLTPQIVKPIEKYMQQARMVPPSVWYKVDTSKGLRWIHANDSHGLGFEGVEKVNLKLDIPVPFHYYKLPFPYSGELPGPQLPQTVHGIGKIEGWYFVVTDGSGKWINLAKEISSRLTGDFDNDAKLGVKLSNVSLELTAASIALNTPYMDASLTAQVLTFTPQTVTASREWKSPNGEMWYYIHTWQGAKWVRP</sequence>
<reference evidence="2 3" key="1">
    <citation type="submission" date="2019-10" db="EMBL/GenBank/DDBJ databases">
        <title>Description of Paenibacillus terrestris sp. nov.</title>
        <authorList>
            <person name="Carlier A."/>
            <person name="Qi S."/>
        </authorList>
    </citation>
    <scope>NUCLEOTIDE SEQUENCE [LARGE SCALE GENOMIC DNA]</scope>
    <source>
        <strain evidence="2 3">LMG 31458</strain>
    </source>
</reference>
<accession>A0ABX1XYN6</accession>
<dbReference type="EMBL" id="WHOA01000126">
    <property type="protein sequence ID" value="NOU73469.1"/>
    <property type="molecule type" value="Genomic_DNA"/>
</dbReference>
<keyword evidence="1" id="KW-0732">Signal</keyword>
<dbReference type="RefSeq" id="WP_171644889.1">
    <property type="nucleotide sequence ID" value="NZ_WHOA01000126.1"/>
</dbReference>
<evidence type="ECO:0000313" key="3">
    <source>
        <dbReference type="Proteomes" id="UP000616779"/>
    </source>
</evidence>
<evidence type="ECO:0000313" key="2">
    <source>
        <dbReference type="EMBL" id="NOU73469.1"/>
    </source>
</evidence>
<name>A0ABX1XYN6_9BACL</name>
<proteinExistence type="predicted"/>
<keyword evidence="3" id="KW-1185">Reference proteome</keyword>
<comment type="caution">
    <text evidence="2">The sequence shown here is derived from an EMBL/GenBank/DDBJ whole genome shotgun (WGS) entry which is preliminary data.</text>
</comment>
<dbReference type="Proteomes" id="UP000616779">
    <property type="component" value="Unassembled WGS sequence"/>
</dbReference>
<evidence type="ECO:0000256" key="1">
    <source>
        <dbReference type="SAM" id="SignalP"/>
    </source>
</evidence>
<feature type="chain" id="PRO_5045382356" description="SH3 domain-containing protein" evidence="1">
    <location>
        <begin position="25"/>
        <end position="409"/>
    </location>
</feature>
<evidence type="ECO:0008006" key="4">
    <source>
        <dbReference type="Google" id="ProtNLM"/>
    </source>
</evidence>
<protein>
    <recommendedName>
        <fullName evidence="4">SH3 domain-containing protein</fullName>
    </recommendedName>
</protein>
<organism evidence="2 3">
    <name type="scientific">Paenibacillus phytorum</name>
    <dbReference type="NCBI Taxonomy" id="2654977"/>
    <lineage>
        <taxon>Bacteria</taxon>
        <taxon>Bacillati</taxon>
        <taxon>Bacillota</taxon>
        <taxon>Bacilli</taxon>
        <taxon>Bacillales</taxon>
        <taxon>Paenibacillaceae</taxon>
        <taxon>Paenibacillus</taxon>
    </lineage>
</organism>